<feature type="domain" description="DUF4213" evidence="1">
    <location>
        <begin position="10"/>
        <end position="94"/>
    </location>
</feature>
<feature type="non-terminal residue" evidence="2">
    <location>
        <position position="138"/>
    </location>
</feature>
<dbReference type="Pfam" id="PF13938">
    <property type="entry name" value="DUF4213"/>
    <property type="match status" value="1"/>
</dbReference>
<accession>X0YGF2</accession>
<proteinExistence type="predicted"/>
<sequence length="138" mass="14974">MVDIEMKIIDDLLLTLDSQAPVRNIVQGPHWTAVLTRNCGLASTPHEAGHHQGDAPVRDAGRLMNKDALELAQMARSGSSLEAAIGMATINSLIEVDEQQCVDLNAADLLEEQGKDKKVALIGHFPFVKRLRQAVGEL</sequence>
<dbReference type="InterPro" id="IPR025251">
    <property type="entry name" value="DUF4213"/>
</dbReference>
<protein>
    <recommendedName>
        <fullName evidence="1">DUF4213 domain-containing protein</fullName>
    </recommendedName>
</protein>
<dbReference type="EMBL" id="BARS01054173">
    <property type="protein sequence ID" value="GAG46297.1"/>
    <property type="molecule type" value="Genomic_DNA"/>
</dbReference>
<organism evidence="2">
    <name type="scientific">marine sediment metagenome</name>
    <dbReference type="NCBI Taxonomy" id="412755"/>
    <lineage>
        <taxon>unclassified sequences</taxon>
        <taxon>metagenomes</taxon>
        <taxon>ecological metagenomes</taxon>
    </lineage>
</organism>
<reference evidence="2" key="1">
    <citation type="journal article" date="2014" name="Front. Microbiol.">
        <title>High frequency of phylogenetically diverse reductive dehalogenase-homologous genes in deep subseafloor sedimentary metagenomes.</title>
        <authorList>
            <person name="Kawai M."/>
            <person name="Futagami T."/>
            <person name="Toyoda A."/>
            <person name="Takaki Y."/>
            <person name="Nishi S."/>
            <person name="Hori S."/>
            <person name="Arai W."/>
            <person name="Tsubouchi T."/>
            <person name="Morono Y."/>
            <person name="Uchiyama I."/>
            <person name="Ito T."/>
            <person name="Fujiyama A."/>
            <person name="Inagaki F."/>
            <person name="Takami H."/>
        </authorList>
    </citation>
    <scope>NUCLEOTIDE SEQUENCE</scope>
    <source>
        <strain evidence="2">Expedition CK06-06</strain>
    </source>
</reference>
<comment type="caution">
    <text evidence="2">The sequence shown here is derived from an EMBL/GenBank/DDBJ whole genome shotgun (WGS) entry which is preliminary data.</text>
</comment>
<dbReference type="AlphaFoldDB" id="X0YGF2"/>
<dbReference type="SUPFAM" id="SSF159713">
    <property type="entry name" value="Dhaf3308-like"/>
    <property type="match status" value="1"/>
</dbReference>
<dbReference type="Gene3D" id="3.30.390.100">
    <property type="match status" value="1"/>
</dbReference>
<evidence type="ECO:0000259" key="1">
    <source>
        <dbReference type="Pfam" id="PF13938"/>
    </source>
</evidence>
<gene>
    <name evidence="2" type="ORF">S01H1_80251</name>
</gene>
<evidence type="ECO:0000313" key="2">
    <source>
        <dbReference type="EMBL" id="GAG46297.1"/>
    </source>
</evidence>
<name>X0YGF2_9ZZZZ</name>